<dbReference type="InterPro" id="IPR036271">
    <property type="entry name" value="Tet_transcr_reg_TetR-rel_C_sf"/>
</dbReference>
<gene>
    <name evidence="5" type="primary">pksA</name>
    <name evidence="5" type="ORF">acsn021_14770</name>
</gene>
<keyword evidence="6" id="KW-1185">Reference proteome</keyword>
<evidence type="ECO:0000313" key="6">
    <source>
        <dbReference type="Proteomes" id="UP000515561"/>
    </source>
</evidence>
<evidence type="ECO:0000313" key="5">
    <source>
        <dbReference type="EMBL" id="BCJ93908.1"/>
    </source>
</evidence>
<dbReference type="InterPro" id="IPR050109">
    <property type="entry name" value="HTH-type_TetR-like_transc_reg"/>
</dbReference>
<name>A0A6S6R4B9_9FIRM</name>
<evidence type="ECO:0000256" key="3">
    <source>
        <dbReference type="ARBA" id="ARBA00023125"/>
    </source>
</evidence>
<accession>A0A6S6R4B9</accession>
<keyword evidence="2" id="KW-0805">Transcription regulation</keyword>
<dbReference type="AlphaFoldDB" id="A0A6S6R4B9"/>
<organism evidence="5 6">
    <name type="scientific">Anaerocolumna cellulosilytica</name>
    <dbReference type="NCBI Taxonomy" id="433286"/>
    <lineage>
        <taxon>Bacteria</taxon>
        <taxon>Bacillati</taxon>
        <taxon>Bacillota</taxon>
        <taxon>Clostridia</taxon>
        <taxon>Lachnospirales</taxon>
        <taxon>Lachnospiraceae</taxon>
        <taxon>Anaerocolumna</taxon>
    </lineage>
</organism>
<dbReference type="Gene3D" id="1.10.357.10">
    <property type="entry name" value="Tetracycline Repressor, domain 2"/>
    <property type="match status" value="1"/>
</dbReference>
<keyword evidence="4" id="KW-0804">Transcription</keyword>
<keyword evidence="3" id="KW-0238">DNA-binding</keyword>
<dbReference type="Pfam" id="PF13977">
    <property type="entry name" value="TetR_C_6"/>
    <property type="match status" value="1"/>
</dbReference>
<dbReference type="SUPFAM" id="SSF48498">
    <property type="entry name" value="Tetracyclin repressor-like, C-terminal domain"/>
    <property type="match status" value="1"/>
</dbReference>
<dbReference type="PRINTS" id="PR00455">
    <property type="entry name" value="HTHTETR"/>
</dbReference>
<dbReference type="InterPro" id="IPR039538">
    <property type="entry name" value="BetI_C"/>
</dbReference>
<proteinExistence type="predicted"/>
<dbReference type="InterPro" id="IPR009057">
    <property type="entry name" value="Homeodomain-like_sf"/>
</dbReference>
<dbReference type="SUPFAM" id="SSF46689">
    <property type="entry name" value="Homeodomain-like"/>
    <property type="match status" value="1"/>
</dbReference>
<dbReference type="PROSITE" id="PS50977">
    <property type="entry name" value="HTH_TETR_2"/>
    <property type="match status" value="1"/>
</dbReference>
<dbReference type="Proteomes" id="UP000515561">
    <property type="component" value="Chromosome"/>
</dbReference>
<dbReference type="RefSeq" id="WP_184093531.1">
    <property type="nucleotide sequence ID" value="NZ_AP023367.1"/>
</dbReference>
<dbReference type="GO" id="GO:0000976">
    <property type="term" value="F:transcription cis-regulatory region binding"/>
    <property type="evidence" value="ECO:0007669"/>
    <property type="project" value="TreeGrafter"/>
</dbReference>
<dbReference type="PANTHER" id="PTHR30055:SF226">
    <property type="entry name" value="HTH-TYPE TRANSCRIPTIONAL REGULATOR PKSA"/>
    <property type="match status" value="1"/>
</dbReference>
<dbReference type="KEGG" id="acel:acsn021_14770"/>
<dbReference type="EMBL" id="AP023367">
    <property type="protein sequence ID" value="BCJ93908.1"/>
    <property type="molecule type" value="Genomic_DNA"/>
</dbReference>
<dbReference type="Pfam" id="PF00440">
    <property type="entry name" value="TetR_N"/>
    <property type="match status" value="1"/>
</dbReference>
<evidence type="ECO:0000256" key="2">
    <source>
        <dbReference type="ARBA" id="ARBA00023015"/>
    </source>
</evidence>
<evidence type="ECO:0000256" key="1">
    <source>
        <dbReference type="ARBA" id="ARBA00022491"/>
    </source>
</evidence>
<reference evidence="5 6" key="1">
    <citation type="journal article" date="2016" name="Int. J. Syst. Evol. Microbiol.">
        <title>Descriptions of Anaerotaenia torta gen. nov., sp. nov. and Anaerocolumna cellulosilytica gen. nov., sp. nov. isolated from a methanogenic reactor of cattle waste.</title>
        <authorList>
            <person name="Uek A."/>
            <person name="Ohtaki Y."/>
            <person name="Kaku N."/>
            <person name="Ueki K."/>
        </authorList>
    </citation>
    <scope>NUCLEOTIDE SEQUENCE [LARGE SCALE GENOMIC DNA]</scope>
    <source>
        <strain evidence="5 6">SN021</strain>
    </source>
</reference>
<keyword evidence="1" id="KW-0678">Repressor</keyword>
<dbReference type="GO" id="GO:0003700">
    <property type="term" value="F:DNA-binding transcription factor activity"/>
    <property type="evidence" value="ECO:0007669"/>
    <property type="project" value="TreeGrafter"/>
</dbReference>
<protein>
    <submittedName>
        <fullName evidence="5">HTH-type transcriptional regulator PksA</fullName>
    </submittedName>
</protein>
<evidence type="ECO:0000256" key="4">
    <source>
        <dbReference type="ARBA" id="ARBA00023163"/>
    </source>
</evidence>
<dbReference type="InterPro" id="IPR001647">
    <property type="entry name" value="HTH_TetR"/>
</dbReference>
<dbReference type="PANTHER" id="PTHR30055">
    <property type="entry name" value="HTH-TYPE TRANSCRIPTIONAL REGULATOR RUTR"/>
    <property type="match status" value="1"/>
</dbReference>
<sequence length="202" mass="23134">MPKIINYDNQKESIAEAAWRVIKREGIENASVRNIAKEAGISSGALQHYFSSQVQLLEFAMNMVFERVEDRFTRISNEISSVTLENAKKILWNLMPVNEEQELEMEVWLSLTVKAFHESSLNKISKSTYEAIHLIILTLLKQLEEAGLLKKGLKLSMEAKRLHILLDGLSLHRMVSPDTMTSDVFHSILDQHLRELTNNLTD</sequence>